<sequence>MPRTARPPTIFVERRASERKATALLAFAQHQDGSRFPCRIQNLSDGGAMLEFFGPNAAVLETAFDLVLANSDTRYAVTLVWRKDRTAGVLFCA</sequence>
<evidence type="ECO:0000313" key="3">
    <source>
        <dbReference type="Proteomes" id="UP001223420"/>
    </source>
</evidence>
<proteinExistence type="predicted"/>
<dbReference type="SUPFAM" id="SSF141371">
    <property type="entry name" value="PilZ domain-like"/>
    <property type="match status" value="1"/>
</dbReference>
<gene>
    <name evidence="2" type="ORF">QO001_000833</name>
</gene>
<dbReference type="RefSeq" id="WP_230366576.1">
    <property type="nucleotide sequence ID" value="NZ_JAJALK010000006.1"/>
</dbReference>
<dbReference type="Pfam" id="PF07238">
    <property type="entry name" value="PilZ"/>
    <property type="match status" value="1"/>
</dbReference>
<reference evidence="2" key="1">
    <citation type="submission" date="2023-07" db="EMBL/GenBank/DDBJ databases">
        <title>Genomic Encyclopedia of Type Strains, Phase IV (KMG-IV): sequencing the most valuable type-strain genomes for metagenomic binning, comparative biology and taxonomic classification.</title>
        <authorList>
            <person name="Goeker M."/>
        </authorList>
    </citation>
    <scope>NUCLEOTIDE SEQUENCE</scope>
    <source>
        <strain evidence="2">DSM 19569</strain>
    </source>
</reference>
<accession>A0AAJ1TJ28</accession>
<evidence type="ECO:0000259" key="1">
    <source>
        <dbReference type="Pfam" id="PF07238"/>
    </source>
</evidence>
<name>A0AAJ1TJ28_9HYPH</name>
<organism evidence="2 3">
    <name type="scientific">Methylobacterium brachiatum</name>
    <dbReference type="NCBI Taxonomy" id="269660"/>
    <lineage>
        <taxon>Bacteria</taxon>
        <taxon>Pseudomonadati</taxon>
        <taxon>Pseudomonadota</taxon>
        <taxon>Alphaproteobacteria</taxon>
        <taxon>Hyphomicrobiales</taxon>
        <taxon>Methylobacteriaceae</taxon>
        <taxon>Methylobacterium</taxon>
    </lineage>
</organism>
<evidence type="ECO:0000313" key="2">
    <source>
        <dbReference type="EMBL" id="MDQ0541925.1"/>
    </source>
</evidence>
<dbReference type="EMBL" id="JAUSWL010000001">
    <property type="protein sequence ID" value="MDQ0541925.1"/>
    <property type="molecule type" value="Genomic_DNA"/>
</dbReference>
<feature type="domain" description="PilZ" evidence="1">
    <location>
        <begin position="13"/>
        <end position="89"/>
    </location>
</feature>
<dbReference type="InterPro" id="IPR009875">
    <property type="entry name" value="PilZ_domain"/>
</dbReference>
<dbReference type="GO" id="GO:0035438">
    <property type="term" value="F:cyclic-di-GMP binding"/>
    <property type="evidence" value="ECO:0007669"/>
    <property type="project" value="InterPro"/>
</dbReference>
<protein>
    <recommendedName>
        <fullName evidence="1">PilZ domain-containing protein</fullName>
    </recommendedName>
</protein>
<dbReference type="Proteomes" id="UP001223420">
    <property type="component" value="Unassembled WGS sequence"/>
</dbReference>
<dbReference type="AlphaFoldDB" id="A0AAJ1TJ28"/>
<comment type="caution">
    <text evidence="2">The sequence shown here is derived from an EMBL/GenBank/DDBJ whole genome shotgun (WGS) entry which is preliminary data.</text>
</comment>